<keyword evidence="3" id="KW-1185">Reference proteome</keyword>
<sequence length="129" mass="13048">MRFLCGRLAAVCVCVALVATVICTDEVVPVYNIQKASTASSAIPLVAEVGALFSSTALGCVAYADRGANGIAFQLISGYESVETAVSTVHPATALGTFPQSLAASVGDGSILYAAGVTSTDPNLILLHI</sequence>
<feature type="signal peptide" evidence="1">
    <location>
        <begin position="1"/>
        <end position="24"/>
    </location>
</feature>
<evidence type="ECO:0000313" key="3">
    <source>
        <dbReference type="Proteomes" id="UP000265618"/>
    </source>
</evidence>
<evidence type="ECO:0008006" key="4">
    <source>
        <dbReference type="Google" id="ProtNLM"/>
    </source>
</evidence>
<dbReference type="AlphaFoldDB" id="A0A391NK24"/>
<proteinExistence type="predicted"/>
<feature type="chain" id="PRO_5017225520" description="Membrane-associated protein" evidence="1">
    <location>
        <begin position="25"/>
        <end position="129"/>
    </location>
</feature>
<gene>
    <name evidence="2" type="ORF">KIPB_003552</name>
</gene>
<name>A0A391NK24_9EUKA</name>
<organism evidence="2 3">
    <name type="scientific">Kipferlia bialata</name>
    <dbReference type="NCBI Taxonomy" id="797122"/>
    <lineage>
        <taxon>Eukaryota</taxon>
        <taxon>Metamonada</taxon>
        <taxon>Carpediemonas-like organisms</taxon>
        <taxon>Kipferlia</taxon>
    </lineage>
</organism>
<accession>A0A391NK24</accession>
<keyword evidence="1" id="KW-0732">Signal</keyword>
<reference evidence="2 3" key="1">
    <citation type="journal article" date="2018" name="PLoS ONE">
        <title>The draft genome of Kipferlia bialata reveals reductive genome evolution in fornicate parasites.</title>
        <authorList>
            <person name="Tanifuji G."/>
            <person name="Takabayashi S."/>
            <person name="Kume K."/>
            <person name="Takagi M."/>
            <person name="Nakayama T."/>
            <person name="Kamikawa R."/>
            <person name="Inagaki Y."/>
            <person name="Hashimoto T."/>
        </authorList>
    </citation>
    <scope>NUCLEOTIDE SEQUENCE [LARGE SCALE GENOMIC DNA]</scope>
    <source>
        <strain evidence="2">NY0173</strain>
    </source>
</reference>
<dbReference type="EMBL" id="BDIP01000688">
    <property type="protein sequence ID" value="GCA62441.1"/>
    <property type="molecule type" value="Genomic_DNA"/>
</dbReference>
<dbReference type="Proteomes" id="UP000265618">
    <property type="component" value="Unassembled WGS sequence"/>
</dbReference>
<protein>
    <recommendedName>
        <fullName evidence="4">Membrane-associated protein</fullName>
    </recommendedName>
</protein>
<evidence type="ECO:0000313" key="2">
    <source>
        <dbReference type="EMBL" id="GCA62441.1"/>
    </source>
</evidence>
<comment type="caution">
    <text evidence="2">The sequence shown here is derived from an EMBL/GenBank/DDBJ whole genome shotgun (WGS) entry which is preliminary data.</text>
</comment>
<evidence type="ECO:0000256" key="1">
    <source>
        <dbReference type="SAM" id="SignalP"/>
    </source>
</evidence>